<feature type="region of interest" description="Disordered" evidence="1">
    <location>
        <begin position="196"/>
        <end position="230"/>
    </location>
</feature>
<keyword evidence="3" id="KW-1185">Reference proteome</keyword>
<comment type="caution">
    <text evidence="2">The sequence shown here is derived from an EMBL/GenBank/DDBJ whole genome shotgun (WGS) entry which is preliminary data.</text>
</comment>
<reference evidence="2 3" key="1">
    <citation type="submission" date="2016-03" db="EMBL/GenBank/DDBJ databases">
        <title>Whole genome sequencing of Grifola frondosa 9006-11.</title>
        <authorList>
            <person name="Min B."/>
            <person name="Park H."/>
            <person name="Kim J.-G."/>
            <person name="Cho H."/>
            <person name="Oh Y.-L."/>
            <person name="Kong W.-S."/>
            <person name="Choi I.-G."/>
        </authorList>
    </citation>
    <scope>NUCLEOTIDE SEQUENCE [LARGE SCALE GENOMIC DNA]</scope>
    <source>
        <strain evidence="2 3">9006-11</strain>
    </source>
</reference>
<protein>
    <submittedName>
        <fullName evidence="2">Uncharacterized protein</fullName>
    </submittedName>
</protein>
<proteinExistence type="predicted"/>
<dbReference type="Proteomes" id="UP000092993">
    <property type="component" value="Unassembled WGS sequence"/>
</dbReference>
<sequence length="586" mass="63261">MIPFALLFTGFCAIFSAFSAIPTLLAILPAIWSPSFDRVVSVFDAWTGSRELSIITRLPPLACVPRSAPSLSDIALGFTYHVLELESTAETATPQPLQSPGSALILATVPPSTLSSQPSSYNTSHPSIKKIIPFTMVALSVYTSGALLLLRHYVSRATRSSARRPTVNAELAAIADEPLAPEIDDMNARRPALATESAITSTSSRASVSDDIQAARRNTRRPALATESAITSTEPAAPITDDIQVARRRARRSTITAKSEFTDETRAPIIDDIQAARRNTHRPAPATESAIISTEPAAPIIDDIQVARRRARRSTITAKSEFTDEPRAPIIDDIQVARRSARRPAFTAEPAIGPIEPAAPIIDDIQAARRRARRSTITAKSEFTGEPRAPIIDDIQVARRSARRPEPTAESAITPTEPPAPAIDDTEAVSAVAPVRPLDNVIAMHHRMTALLDNMRMRRRPRTRSFSGKSGLDGAPSGAPSTSPLPSNTGDIFAPLIIDPASNISRLPDHISPLPKLSIQSQGPRAESTPRRPPTPRYGTLRSPIHLQPSTTTRRAPVTRRLYDPLRLPAHYLPPTADSSTTSTSS</sequence>
<dbReference type="EMBL" id="LUGG01000007">
    <property type="protein sequence ID" value="OBZ73460.1"/>
    <property type="molecule type" value="Genomic_DNA"/>
</dbReference>
<dbReference type="STRING" id="5627.A0A1C7M963"/>
<gene>
    <name evidence="2" type="ORF">A0H81_06927</name>
</gene>
<feature type="region of interest" description="Disordered" evidence="1">
    <location>
        <begin position="507"/>
        <end position="586"/>
    </location>
</feature>
<name>A0A1C7M963_GRIFR</name>
<accession>A0A1C7M963</accession>
<organism evidence="2 3">
    <name type="scientific">Grifola frondosa</name>
    <name type="common">Maitake</name>
    <name type="synonym">Polyporus frondosus</name>
    <dbReference type="NCBI Taxonomy" id="5627"/>
    <lineage>
        <taxon>Eukaryota</taxon>
        <taxon>Fungi</taxon>
        <taxon>Dikarya</taxon>
        <taxon>Basidiomycota</taxon>
        <taxon>Agaricomycotina</taxon>
        <taxon>Agaricomycetes</taxon>
        <taxon>Polyporales</taxon>
        <taxon>Grifolaceae</taxon>
        <taxon>Grifola</taxon>
    </lineage>
</organism>
<feature type="region of interest" description="Disordered" evidence="1">
    <location>
        <begin position="456"/>
        <end position="488"/>
    </location>
</feature>
<dbReference type="AlphaFoldDB" id="A0A1C7M963"/>
<evidence type="ECO:0000313" key="2">
    <source>
        <dbReference type="EMBL" id="OBZ73460.1"/>
    </source>
</evidence>
<feature type="region of interest" description="Disordered" evidence="1">
    <location>
        <begin position="397"/>
        <end position="422"/>
    </location>
</feature>
<feature type="compositionally biased region" description="Polar residues" evidence="1">
    <location>
        <begin position="479"/>
        <end position="488"/>
    </location>
</feature>
<evidence type="ECO:0000313" key="3">
    <source>
        <dbReference type="Proteomes" id="UP000092993"/>
    </source>
</evidence>
<evidence type="ECO:0000256" key="1">
    <source>
        <dbReference type="SAM" id="MobiDB-lite"/>
    </source>
</evidence>
<feature type="compositionally biased region" description="Polar residues" evidence="1">
    <location>
        <begin position="197"/>
        <end position="207"/>
    </location>
</feature>